<keyword evidence="6" id="KW-1185">Reference proteome</keyword>
<comment type="similarity">
    <text evidence="1">Belongs to the indoleamine 2,3-dioxygenase family.</text>
</comment>
<keyword evidence="2 4" id="KW-0479">Metal-binding</keyword>
<dbReference type="Proteomes" id="UP001302126">
    <property type="component" value="Unassembled WGS sequence"/>
</dbReference>
<reference evidence="5" key="2">
    <citation type="submission" date="2023-05" db="EMBL/GenBank/DDBJ databases">
        <authorList>
            <consortium name="Lawrence Berkeley National Laboratory"/>
            <person name="Steindorff A."/>
            <person name="Hensen N."/>
            <person name="Bonometti L."/>
            <person name="Westerberg I."/>
            <person name="Brannstrom I.O."/>
            <person name="Guillou S."/>
            <person name="Cros-Aarteil S."/>
            <person name="Calhoun S."/>
            <person name="Haridas S."/>
            <person name="Kuo A."/>
            <person name="Mondo S."/>
            <person name="Pangilinan J."/>
            <person name="Riley R."/>
            <person name="Labutti K."/>
            <person name="Andreopoulos B."/>
            <person name="Lipzen A."/>
            <person name="Chen C."/>
            <person name="Yanf M."/>
            <person name="Daum C."/>
            <person name="Ng V."/>
            <person name="Clum A."/>
            <person name="Ohm R."/>
            <person name="Martin F."/>
            <person name="Silar P."/>
            <person name="Natvig D."/>
            <person name="Lalanne C."/>
            <person name="Gautier V."/>
            <person name="Ament-Velasquez S.L."/>
            <person name="Kruys A."/>
            <person name="Hutchinson M.I."/>
            <person name="Powell A.J."/>
            <person name="Barry K."/>
            <person name="Miller A.N."/>
            <person name="Grigoriev I.V."/>
            <person name="Debuchy R."/>
            <person name="Gladieux P."/>
            <person name="Thoren M.H."/>
            <person name="Johannesson H."/>
        </authorList>
    </citation>
    <scope>NUCLEOTIDE SEQUENCE</scope>
    <source>
        <strain evidence="5">PSN309</strain>
    </source>
</reference>
<name>A0AAN6WKU7_9PEZI</name>
<dbReference type="GO" id="GO:0046872">
    <property type="term" value="F:metal ion binding"/>
    <property type="evidence" value="ECO:0007669"/>
    <property type="project" value="UniProtKB-KW"/>
</dbReference>
<evidence type="ECO:0000256" key="3">
    <source>
        <dbReference type="ARBA" id="ARBA00023004"/>
    </source>
</evidence>
<evidence type="ECO:0000256" key="2">
    <source>
        <dbReference type="ARBA" id="ARBA00022723"/>
    </source>
</evidence>
<feature type="binding site" description="proximal binding residue" evidence="4">
    <location>
        <position position="380"/>
    </location>
    <ligand>
        <name>heme b</name>
        <dbReference type="ChEBI" id="CHEBI:60344"/>
    </ligand>
    <ligandPart>
        <name>Fe</name>
        <dbReference type="ChEBI" id="CHEBI:18248"/>
    </ligandPart>
</feature>
<dbReference type="GO" id="GO:0034354">
    <property type="term" value="P:'de novo' NAD+ biosynthetic process from L-tryptophan"/>
    <property type="evidence" value="ECO:0007669"/>
    <property type="project" value="TreeGrafter"/>
</dbReference>
<gene>
    <name evidence="5" type="ORF">QBC35DRAFT_417864</name>
</gene>
<dbReference type="AlphaFoldDB" id="A0AAN6WKU7"/>
<evidence type="ECO:0000256" key="1">
    <source>
        <dbReference type="ARBA" id="ARBA00007119"/>
    </source>
</evidence>
<evidence type="ECO:0000313" key="5">
    <source>
        <dbReference type="EMBL" id="KAK4183978.1"/>
    </source>
</evidence>
<dbReference type="PROSITE" id="PS00876">
    <property type="entry name" value="IDO_1"/>
    <property type="match status" value="1"/>
</dbReference>
<sequence>MSPCEPLPIPTSTVIVVPGEYTHDNFLESVWLEEEFSVTSNAFLPKEQPLTRLPHPYYQPWENLIEHLSRLLQNGTLRQKVGGLPVLSIELLSTEAELRRGYVVLAFLTHAYVWGGSSPSEILPPQIAVPLQAISSRLNMPPVATYAAVNLWNYHSSSSDFSDLDSLQALHTFTGTEDESWFFMVSVAMEAVGGHIIPVMLSALQNSSHPDKLAAALGEITQCIRVLGKILDRMDERCDPNVFYHRIRPFLAGSKNMVSCGLPKGVFYSLDGSDKNGEWKELRGGSNGQSSLIQLFDILLGVEHKTGSPDTKGESFHQEVRGYMPDGHRRFLEFVENKYPGGLRTAVEIMASEDDNAQQEDVKVAFREATNALAEFRNKHLQIVARYIIIPSRQASQRGAGLVKNLATISASETKKELTGTGGTALLPFLKQSRDGTFRAGDFCNSSR</sequence>
<dbReference type="GO" id="GO:0033754">
    <property type="term" value="F:indoleamine 2,3-dioxygenase activity"/>
    <property type="evidence" value="ECO:0007669"/>
    <property type="project" value="TreeGrafter"/>
</dbReference>
<evidence type="ECO:0000313" key="6">
    <source>
        <dbReference type="Proteomes" id="UP001302126"/>
    </source>
</evidence>
<dbReference type="GO" id="GO:0019441">
    <property type="term" value="P:L-tryptophan catabolic process to kynurenine"/>
    <property type="evidence" value="ECO:0007669"/>
    <property type="project" value="InterPro"/>
</dbReference>
<dbReference type="Pfam" id="PF01231">
    <property type="entry name" value="IDO"/>
    <property type="match status" value="1"/>
</dbReference>
<keyword evidence="4" id="KW-0349">Heme</keyword>
<dbReference type="SUPFAM" id="SSF140959">
    <property type="entry name" value="Indolic compounds 2,3-dioxygenase-like"/>
    <property type="match status" value="1"/>
</dbReference>
<keyword evidence="3 4" id="KW-0408">Iron</keyword>
<evidence type="ECO:0000256" key="4">
    <source>
        <dbReference type="PIRSR" id="PIRSR600898-1"/>
    </source>
</evidence>
<protein>
    <submittedName>
        <fullName evidence="5">Indoleamine 2,3-dioxygenase</fullName>
    </submittedName>
</protein>
<dbReference type="GO" id="GO:0005737">
    <property type="term" value="C:cytoplasm"/>
    <property type="evidence" value="ECO:0007669"/>
    <property type="project" value="TreeGrafter"/>
</dbReference>
<dbReference type="EMBL" id="MU864512">
    <property type="protein sequence ID" value="KAK4183978.1"/>
    <property type="molecule type" value="Genomic_DNA"/>
</dbReference>
<dbReference type="InterPro" id="IPR037217">
    <property type="entry name" value="Trp/Indoleamine_2_3_dOase-like"/>
</dbReference>
<accession>A0AAN6WKU7</accession>
<reference evidence="5" key="1">
    <citation type="journal article" date="2023" name="Mol. Phylogenet. Evol.">
        <title>Genome-scale phylogeny and comparative genomics of the fungal order Sordariales.</title>
        <authorList>
            <person name="Hensen N."/>
            <person name="Bonometti L."/>
            <person name="Westerberg I."/>
            <person name="Brannstrom I.O."/>
            <person name="Guillou S."/>
            <person name="Cros-Aarteil S."/>
            <person name="Calhoun S."/>
            <person name="Haridas S."/>
            <person name="Kuo A."/>
            <person name="Mondo S."/>
            <person name="Pangilinan J."/>
            <person name="Riley R."/>
            <person name="LaButti K."/>
            <person name="Andreopoulos B."/>
            <person name="Lipzen A."/>
            <person name="Chen C."/>
            <person name="Yan M."/>
            <person name="Daum C."/>
            <person name="Ng V."/>
            <person name="Clum A."/>
            <person name="Steindorff A."/>
            <person name="Ohm R.A."/>
            <person name="Martin F."/>
            <person name="Silar P."/>
            <person name="Natvig D.O."/>
            <person name="Lalanne C."/>
            <person name="Gautier V."/>
            <person name="Ament-Velasquez S.L."/>
            <person name="Kruys A."/>
            <person name="Hutchinson M.I."/>
            <person name="Powell A.J."/>
            <person name="Barry K."/>
            <person name="Miller A.N."/>
            <person name="Grigoriev I.V."/>
            <person name="Debuchy R."/>
            <person name="Gladieux P."/>
            <person name="Hiltunen Thoren M."/>
            <person name="Johannesson H."/>
        </authorList>
    </citation>
    <scope>NUCLEOTIDE SEQUENCE</scope>
    <source>
        <strain evidence="5">PSN309</strain>
    </source>
</reference>
<comment type="caution">
    <text evidence="5">The sequence shown here is derived from an EMBL/GenBank/DDBJ whole genome shotgun (WGS) entry which is preliminary data.</text>
</comment>
<dbReference type="GO" id="GO:0020037">
    <property type="term" value="F:heme binding"/>
    <property type="evidence" value="ECO:0007669"/>
    <property type="project" value="InterPro"/>
</dbReference>
<dbReference type="Gene3D" id="1.20.58.480">
    <property type="match status" value="1"/>
</dbReference>
<organism evidence="5 6">
    <name type="scientific">Podospora australis</name>
    <dbReference type="NCBI Taxonomy" id="1536484"/>
    <lineage>
        <taxon>Eukaryota</taxon>
        <taxon>Fungi</taxon>
        <taxon>Dikarya</taxon>
        <taxon>Ascomycota</taxon>
        <taxon>Pezizomycotina</taxon>
        <taxon>Sordariomycetes</taxon>
        <taxon>Sordariomycetidae</taxon>
        <taxon>Sordariales</taxon>
        <taxon>Podosporaceae</taxon>
        <taxon>Podospora</taxon>
    </lineage>
</organism>
<proteinExistence type="inferred from homology"/>
<dbReference type="InterPro" id="IPR000898">
    <property type="entry name" value="Indolamine_dOase"/>
</dbReference>
<dbReference type="PANTHER" id="PTHR28657">
    <property type="entry name" value="INDOLEAMINE 2,3-DIOXYGENASE"/>
    <property type="match status" value="1"/>
</dbReference>
<dbReference type="PANTHER" id="PTHR28657:SF10">
    <property type="entry name" value="INDOLEAMINE 2,3-DIOXYGENASE"/>
    <property type="match status" value="1"/>
</dbReference>